<organism evidence="2 3">
    <name type="scientific">Parachaetomium inaequale</name>
    <dbReference type="NCBI Taxonomy" id="2588326"/>
    <lineage>
        <taxon>Eukaryota</taxon>
        <taxon>Fungi</taxon>
        <taxon>Dikarya</taxon>
        <taxon>Ascomycota</taxon>
        <taxon>Pezizomycotina</taxon>
        <taxon>Sordariomycetes</taxon>
        <taxon>Sordariomycetidae</taxon>
        <taxon>Sordariales</taxon>
        <taxon>Chaetomiaceae</taxon>
        <taxon>Parachaetomium</taxon>
    </lineage>
</organism>
<feature type="domain" description="Aminoglycoside phosphotransferase" evidence="1">
    <location>
        <begin position="108"/>
        <end position="357"/>
    </location>
</feature>
<evidence type="ECO:0000313" key="3">
    <source>
        <dbReference type="Proteomes" id="UP001303115"/>
    </source>
</evidence>
<dbReference type="Pfam" id="PF01636">
    <property type="entry name" value="APH"/>
    <property type="match status" value="1"/>
</dbReference>
<dbReference type="InterPro" id="IPR035896">
    <property type="entry name" value="AN1-like_Znf"/>
</dbReference>
<dbReference type="PANTHER" id="PTHR21310:SF15">
    <property type="entry name" value="AMINOGLYCOSIDE PHOSPHOTRANSFERASE DOMAIN-CONTAINING PROTEIN"/>
    <property type="match status" value="1"/>
</dbReference>
<evidence type="ECO:0000313" key="2">
    <source>
        <dbReference type="EMBL" id="KAK4041470.1"/>
    </source>
</evidence>
<dbReference type="EMBL" id="MU854357">
    <property type="protein sequence ID" value="KAK4041470.1"/>
    <property type="molecule type" value="Genomic_DNA"/>
</dbReference>
<dbReference type="PANTHER" id="PTHR21310">
    <property type="entry name" value="AMINOGLYCOSIDE PHOSPHOTRANSFERASE-RELATED-RELATED"/>
    <property type="match status" value="1"/>
</dbReference>
<name>A0AAN6PN05_9PEZI</name>
<dbReference type="InterPro" id="IPR011009">
    <property type="entry name" value="Kinase-like_dom_sf"/>
</dbReference>
<dbReference type="AlphaFoldDB" id="A0AAN6PN05"/>
<sequence>MQQRTVTPRFFTCSFPRCRRPSDRAGGGCNGCKRYLCFKHLSPTFRHCKQGLELDEASWWAQIDSLVDRLRARIDDDAVCKYASSLNGGRKCSVEHSNMMGCANYHARVRFHDGSRSWLLRVPRVTDFAGGPESFVEYLVVSEYATLKFLEKTTVPAPRAFGHGLCSDGSDQGIGVSFLLIEELPGKPWLDGGIPADESNQDQKAKIWSGLADIIAELARHPFPKAGSLCLDVASRIQVGPTASDRFVVLDPDGPFEGAVDYYTAWAEQYLALIADRQLYPEYPVDAYIVYLFLKENAWQLAQEEGKQAPTRVEFFLKHVDDHGDHLLLDDDDNITGVIDWQMARVVPRAEAFGPSLISVHLQAFFDGRVSLGAIRSWRIGTGDKDEKARRFFWGLGLEPQWSAALPMASAILKAFGEQREWVEWREHALREYRDDKRLRALARACPRRRPRLPRRCKEVRW</sequence>
<proteinExistence type="predicted"/>
<dbReference type="Gene3D" id="3.90.1200.10">
    <property type="match status" value="1"/>
</dbReference>
<gene>
    <name evidence="2" type="ORF">C8A01DRAFT_45427</name>
</gene>
<accession>A0AAN6PN05</accession>
<dbReference type="Proteomes" id="UP001303115">
    <property type="component" value="Unassembled WGS sequence"/>
</dbReference>
<reference evidence="3" key="1">
    <citation type="journal article" date="2023" name="Mol. Phylogenet. Evol.">
        <title>Genome-scale phylogeny and comparative genomics of the fungal order Sordariales.</title>
        <authorList>
            <person name="Hensen N."/>
            <person name="Bonometti L."/>
            <person name="Westerberg I."/>
            <person name="Brannstrom I.O."/>
            <person name="Guillou S."/>
            <person name="Cros-Aarteil S."/>
            <person name="Calhoun S."/>
            <person name="Haridas S."/>
            <person name="Kuo A."/>
            <person name="Mondo S."/>
            <person name="Pangilinan J."/>
            <person name="Riley R."/>
            <person name="LaButti K."/>
            <person name="Andreopoulos B."/>
            <person name="Lipzen A."/>
            <person name="Chen C."/>
            <person name="Yan M."/>
            <person name="Daum C."/>
            <person name="Ng V."/>
            <person name="Clum A."/>
            <person name="Steindorff A."/>
            <person name="Ohm R.A."/>
            <person name="Martin F."/>
            <person name="Silar P."/>
            <person name="Natvig D.O."/>
            <person name="Lalanne C."/>
            <person name="Gautier V."/>
            <person name="Ament-Velasquez S.L."/>
            <person name="Kruys A."/>
            <person name="Hutchinson M.I."/>
            <person name="Powell A.J."/>
            <person name="Barry K."/>
            <person name="Miller A.N."/>
            <person name="Grigoriev I.V."/>
            <person name="Debuchy R."/>
            <person name="Gladieux P."/>
            <person name="Hiltunen Thoren M."/>
            <person name="Johannesson H."/>
        </authorList>
    </citation>
    <scope>NUCLEOTIDE SEQUENCE [LARGE SCALE GENOMIC DNA]</scope>
    <source>
        <strain evidence="3">CBS 284.82</strain>
    </source>
</reference>
<keyword evidence="3" id="KW-1185">Reference proteome</keyword>
<dbReference type="SUPFAM" id="SSF118310">
    <property type="entry name" value="AN1-like Zinc finger"/>
    <property type="match status" value="1"/>
</dbReference>
<protein>
    <recommendedName>
        <fullName evidence="1">Aminoglycoside phosphotransferase domain-containing protein</fullName>
    </recommendedName>
</protein>
<dbReference type="InterPro" id="IPR051678">
    <property type="entry name" value="AGP_Transferase"/>
</dbReference>
<dbReference type="SUPFAM" id="SSF56112">
    <property type="entry name" value="Protein kinase-like (PK-like)"/>
    <property type="match status" value="1"/>
</dbReference>
<comment type="caution">
    <text evidence="2">The sequence shown here is derived from an EMBL/GenBank/DDBJ whole genome shotgun (WGS) entry which is preliminary data.</text>
</comment>
<evidence type="ECO:0000259" key="1">
    <source>
        <dbReference type="Pfam" id="PF01636"/>
    </source>
</evidence>
<dbReference type="InterPro" id="IPR002575">
    <property type="entry name" value="Aminoglycoside_PTrfase"/>
</dbReference>